<dbReference type="Proteomes" id="UP000000231">
    <property type="component" value="Chromosome"/>
</dbReference>
<dbReference type="eggNOG" id="ENOG50331VK">
    <property type="taxonomic scope" value="Bacteria"/>
</dbReference>
<keyword evidence="1" id="KW-0812">Transmembrane</keyword>
<organism evidence="2 3">
    <name type="scientific">Polynucleobacter asymbioticus (strain DSM 18221 / CIP 109841 / QLW-P1DMWA-1)</name>
    <name type="common">Polynucleobacter necessarius subsp. asymbioticus</name>
    <dbReference type="NCBI Taxonomy" id="312153"/>
    <lineage>
        <taxon>Bacteria</taxon>
        <taxon>Pseudomonadati</taxon>
        <taxon>Pseudomonadota</taxon>
        <taxon>Betaproteobacteria</taxon>
        <taxon>Burkholderiales</taxon>
        <taxon>Burkholderiaceae</taxon>
        <taxon>Polynucleobacter</taxon>
    </lineage>
</organism>
<dbReference type="KEGG" id="pnu:Pnuc_0305"/>
<dbReference type="HOGENOM" id="CLU_610920_0_0_4"/>
<evidence type="ECO:0000313" key="2">
    <source>
        <dbReference type="EMBL" id="ABP33526.1"/>
    </source>
</evidence>
<sequence length="466" mass="51965">MNRVGTLDKQIYSPSSSIIFLQCFLFAILFGVWVLPETILIRHLCLFIGAAISLYTIFRNLNLFLSKHALPIWMIGALFSWVIFHLIFLASDFDAQWLEFGTIWKRSAIGFIFACGLGLALNAQLQSAPEKAKISKGILFIGFALPTLIYWIKFGAGILVARYGIDVPELMLLQPEATKYFVHKSAYVFFCLPLYAISLGCLYELYLKGNLLSRNALVYLICIAAVLLNFIVEKDRNGEIYAFFLTLCFCGLILKDQIKSFSYQKIFLGCLITAIPVIGALYQFRNNSQWNSIVSDARIAVQIDQYNNWQDQATLKPPKDEEGRQISGTNYERIAWGTAALRLIKQNPLGFGLVERSFGRLGKKVWPDAKLHQSHSGWLDFTLGLGLPGVFLLLGAGALAWYQSLSSSSLAQIIGGWALASLLLSMFTTELSQKVYIDGLIFMIGLAATLSVSIKSGTFKPIGSFK</sequence>
<feature type="transmembrane region" description="Helical" evidence="1">
    <location>
        <begin position="103"/>
        <end position="125"/>
    </location>
</feature>
<gene>
    <name evidence="2" type="ordered locus">Pnuc_0305</name>
</gene>
<dbReference type="RefSeq" id="WP_011902151.1">
    <property type="nucleotide sequence ID" value="NC_009379.1"/>
</dbReference>
<feature type="transmembrane region" description="Helical" evidence="1">
    <location>
        <begin position="266"/>
        <end position="284"/>
    </location>
</feature>
<dbReference type="GeneID" id="31480654"/>
<reference evidence="2 3" key="1">
    <citation type="journal article" date="2012" name="Stand. Genomic Sci.">
        <title>Complete genome sequence of Polynucleobacter necessarius subsp. asymbioticus type strain (QLW-P1DMWA-1(T)).</title>
        <authorList>
            <person name="Meincke L."/>
            <person name="Copeland A."/>
            <person name="Lapidus A."/>
            <person name="Lucas S."/>
            <person name="Berry K.W."/>
            <person name="Del Rio T.G."/>
            <person name="Hammon N."/>
            <person name="Dalin E."/>
            <person name="Tice H."/>
            <person name="Pitluck S."/>
            <person name="Richardson P."/>
            <person name="Bruce D."/>
            <person name="Goodwin L."/>
            <person name="Han C."/>
            <person name="Tapia R."/>
            <person name="Detter J.C."/>
            <person name="Schmutz J."/>
            <person name="Brettin T."/>
            <person name="Larimer F."/>
            <person name="Land M."/>
            <person name="Hauser L."/>
            <person name="Kyrpides N.C."/>
            <person name="Ivanova N."/>
            <person name="Goker M."/>
            <person name="Woyke T."/>
            <person name="Wu Q.L."/>
            <person name="Pockl M."/>
            <person name="Hahn M.W."/>
            <person name="Klenk H.P."/>
        </authorList>
    </citation>
    <scope>NUCLEOTIDE SEQUENCE [LARGE SCALE GENOMIC DNA]</scope>
    <source>
        <strain evidence="3">DSM 18221 / CIP 109841 / QLW-P1DMWA-1</strain>
    </source>
</reference>
<feature type="transmembrane region" description="Helical" evidence="1">
    <location>
        <begin position="238"/>
        <end position="254"/>
    </location>
</feature>
<protein>
    <recommendedName>
        <fullName evidence="4">O-antigen polymerase</fullName>
    </recommendedName>
</protein>
<feature type="transmembrane region" description="Helical" evidence="1">
    <location>
        <begin position="216"/>
        <end position="232"/>
    </location>
</feature>
<proteinExistence type="predicted"/>
<feature type="transmembrane region" description="Helical" evidence="1">
    <location>
        <begin position="70"/>
        <end position="91"/>
    </location>
</feature>
<feature type="transmembrane region" description="Helical" evidence="1">
    <location>
        <begin position="12"/>
        <end position="33"/>
    </location>
</feature>
<feature type="transmembrane region" description="Helical" evidence="1">
    <location>
        <begin position="435"/>
        <end position="454"/>
    </location>
</feature>
<evidence type="ECO:0000313" key="3">
    <source>
        <dbReference type="Proteomes" id="UP000000231"/>
    </source>
</evidence>
<evidence type="ECO:0008006" key="4">
    <source>
        <dbReference type="Google" id="ProtNLM"/>
    </source>
</evidence>
<accession>A4SVL2</accession>
<keyword evidence="1" id="KW-1133">Transmembrane helix</keyword>
<dbReference type="EMBL" id="CP000655">
    <property type="protein sequence ID" value="ABP33526.1"/>
    <property type="molecule type" value="Genomic_DNA"/>
</dbReference>
<dbReference type="AlphaFoldDB" id="A4SVL2"/>
<feature type="transmembrane region" description="Helical" evidence="1">
    <location>
        <begin position="381"/>
        <end position="402"/>
    </location>
</feature>
<feature type="transmembrane region" description="Helical" evidence="1">
    <location>
        <begin position="409"/>
        <end position="429"/>
    </location>
</feature>
<keyword evidence="1" id="KW-0472">Membrane</keyword>
<evidence type="ECO:0000256" key="1">
    <source>
        <dbReference type="SAM" id="Phobius"/>
    </source>
</evidence>
<feature type="transmembrane region" description="Helical" evidence="1">
    <location>
        <begin position="39"/>
        <end position="58"/>
    </location>
</feature>
<feature type="transmembrane region" description="Helical" evidence="1">
    <location>
        <begin position="137"/>
        <end position="165"/>
    </location>
</feature>
<name>A4SVL2_POLAQ</name>
<keyword evidence="3" id="KW-1185">Reference proteome</keyword>
<feature type="transmembrane region" description="Helical" evidence="1">
    <location>
        <begin position="185"/>
        <end position="207"/>
    </location>
</feature>